<dbReference type="EMBL" id="JTDY01006707">
    <property type="protein sequence ID" value="KOB65758.1"/>
    <property type="molecule type" value="Genomic_DNA"/>
</dbReference>
<name>A0A0L7KR57_OPEBR</name>
<keyword evidence="1" id="KW-0808">Transferase</keyword>
<evidence type="ECO:0000313" key="2">
    <source>
        <dbReference type="Proteomes" id="UP000037510"/>
    </source>
</evidence>
<dbReference type="GO" id="GO:0004519">
    <property type="term" value="F:endonuclease activity"/>
    <property type="evidence" value="ECO:0007669"/>
    <property type="project" value="UniProtKB-KW"/>
</dbReference>
<organism evidence="1 2">
    <name type="scientific">Operophtera brumata</name>
    <name type="common">Winter moth</name>
    <name type="synonym">Phalaena brumata</name>
    <dbReference type="NCBI Taxonomy" id="104452"/>
    <lineage>
        <taxon>Eukaryota</taxon>
        <taxon>Metazoa</taxon>
        <taxon>Ecdysozoa</taxon>
        <taxon>Arthropoda</taxon>
        <taxon>Hexapoda</taxon>
        <taxon>Insecta</taxon>
        <taxon>Pterygota</taxon>
        <taxon>Neoptera</taxon>
        <taxon>Endopterygota</taxon>
        <taxon>Lepidoptera</taxon>
        <taxon>Glossata</taxon>
        <taxon>Ditrysia</taxon>
        <taxon>Geometroidea</taxon>
        <taxon>Geometridae</taxon>
        <taxon>Larentiinae</taxon>
        <taxon>Operophtera</taxon>
    </lineage>
</organism>
<dbReference type="SUPFAM" id="SSF56219">
    <property type="entry name" value="DNase I-like"/>
    <property type="match status" value="1"/>
</dbReference>
<comment type="caution">
    <text evidence="1">The sequence shown here is derived from an EMBL/GenBank/DDBJ whole genome shotgun (WGS) entry which is preliminary data.</text>
</comment>
<keyword evidence="2" id="KW-1185">Reference proteome</keyword>
<sequence length="335" mass="39791">MGDFNARVGQRMPGEHMVMGSTWYGIRDKRGGRLIQFSLENHLTIINSIFKKNQNELWTWLSPKKNKSQIDYVLSNMKNQFTNVEVINGLSFNSDHRLVRSTLYIEKNKKSRTKYARKEYRLKTMQEETSFLEKLEGNLNKSYPSESDNVELYYHKIKTGILDSLNQIQNDKNSNHSIISEETKNMIRRRNELRDKHFLDVEEKNELKILYKSTHRQIKKEYEQHRLKIFEKHLCSSGSLKKGYKELNKSKNWIPSLQTNLKKTYSRPDIIHTATEFYRKLYGKRITTDLQVIEQSEENTNNIERFTEIEIFKNLEKLKIDKSSGPDRISNEILK</sequence>
<dbReference type="Proteomes" id="UP000037510">
    <property type="component" value="Unassembled WGS sequence"/>
</dbReference>
<dbReference type="STRING" id="104452.A0A0L7KR57"/>
<keyword evidence="1" id="KW-0378">Hydrolase</keyword>
<feature type="non-terminal residue" evidence="1">
    <location>
        <position position="335"/>
    </location>
</feature>
<accession>A0A0L7KR57</accession>
<protein>
    <submittedName>
        <fullName evidence="1">Endonuclease-reverse transcriptase</fullName>
    </submittedName>
</protein>
<proteinExistence type="predicted"/>
<evidence type="ECO:0000313" key="1">
    <source>
        <dbReference type="EMBL" id="KOB65758.1"/>
    </source>
</evidence>
<keyword evidence="1" id="KW-0548">Nucleotidyltransferase</keyword>
<dbReference type="AlphaFoldDB" id="A0A0L7KR57"/>
<keyword evidence="1" id="KW-0255">Endonuclease</keyword>
<dbReference type="GO" id="GO:0003964">
    <property type="term" value="F:RNA-directed DNA polymerase activity"/>
    <property type="evidence" value="ECO:0007669"/>
    <property type="project" value="UniProtKB-KW"/>
</dbReference>
<gene>
    <name evidence="1" type="ORF">OBRU01_22583</name>
</gene>
<reference evidence="1 2" key="1">
    <citation type="journal article" date="2015" name="Genome Biol. Evol.">
        <title>The genome of winter moth (Operophtera brumata) provides a genomic perspective on sexual dimorphism and phenology.</title>
        <authorList>
            <person name="Derks M.F."/>
            <person name="Smit S."/>
            <person name="Salis L."/>
            <person name="Schijlen E."/>
            <person name="Bossers A."/>
            <person name="Mateman C."/>
            <person name="Pijl A.S."/>
            <person name="de Ridder D."/>
            <person name="Groenen M.A."/>
            <person name="Visser M.E."/>
            <person name="Megens H.J."/>
        </authorList>
    </citation>
    <scope>NUCLEOTIDE SEQUENCE [LARGE SCALE GENOMIC DNA]</scope>
    <source>
        <strain evidence="1">WM2013NL</strain>
        <tissue evidence="1">Head and thorax</tissue>
    </source>
</reference>
<keyword evidence="1" id="KW-0540">Nuclease</keyword>
<dbReference type="InterPro" id="IPR036691">
    <property type="entry name" value="Endo/exonu/phosph_ase_sf"/>
</dbReference>
<dbReference type="Gene3D" id="3.60.10.10">
    <property type="entry name" value="Endonuclease/exonuclease/phosphatase"/>
    <property type="match status" value="1"/>
</dbReference>
<keyword evidence="1" id="KW-0695">RNA-directed DNA polymerase</keyword>